<evidence type="ECO:0000256" key="9">
    <source>
        <dbReference type="SAM" id="SignalP"/>
    </source>
</evidence>
<evidence type="ECO:0000259" key="10">
    <source>
        <dbReference type="Pfam" id="PF07715"/>
    </source>
</evidence>
<dbReference type="AlphaFoldDB" id="A0A1M4VJM8"/>
<accession>A0A1M4VJM8</accession>
<proteinExistence type="inferred from homology"/>
<dbReference type="OrthoDB" id="9761152at2"/>
<dbReference type="STRING" id="1302690.BUE76_12250"/>
<keyword evidence="2 8" id="KW-0813">Transport</keyword>
<evidence type="ECO:0000256" key="5">
    <source>
        <dbReference type="ARBA" id="ARBA00022729"/>
    </source>
</evidence>
<keyword evidence="3 8" id="KW-1134">Transmembrane beta strand</keyword>
<dbReference type="InterPro" id="IPR012910">
    <property type="entry name" value="Plug_dom"/>
</dbReference>
<dbReference type="Pfam" id="PF07715">
    <property type="entry name" value="Plug"/>
    <property type="match status" value="1"/>
</dbReference>
<feature type="signal peptide" evidence="9">
    <location>
        <begin position="1"/>
        <end position="18"/>
    </location>
</feature>
<dbReference type="PROSITE" id="PS52016">
    <property type="entry name" value="TONB_DEPENDENT_REC_3"/>
    <property type="match status" value="1"/>
</dbReference>
<evidence type="ECO:0000256" key="2">
    <source>
        <dbReference type="ARBA" id="ARBA00022448"/>
    </source>
</evidence>
<comment type="subcellular location">
    <subcellularLocation>
        <location evidence="1 8">Cell outer membrane</location>
        <topology evidence="1 8">Multi-pass membrane protein</topology>
    </subcellularLocation>
</comment>
<dbReference type="InterPro" id="IPR039426">
    <property type="entry name" value="TonB-dep_rcpt-like"/>
</dbReference>
<evidence type="ECO:0000256" key="7">
    <source>
        <dbReference type="ARBA" id="ARBA00023237"/>
    </source>
</evidence>
<keyword evidence="7 8" id="KW-0998">Cell outer membrane</keyword>
<evidence type="ECO:0000256" key="4">
    <source>
        <dbReference type="ARBA" id="ARBA00022692"/>
    </source>
</evidence>
<keyword evidence="4 8" id="KW-0812">Transmembrane</keyword>
<dbReference type="PANTHER" id="PTHR30069">
    <property type="entry name" value="TONB-DEPENDENT OUTER MEMBRANE RECEPTOR"/>
    <property type="match status" value="1"/>
</dbReference>
<dbReference type="EMBL" id="FQUO01000002">
    <property type="protein sequence ID" value="SHE69276.1"/>
    <property type="molecule type" value="Genomic_DNA"/>
</dbReference>
<dbReference type="InterPro" id="IPR041700">
    <property type="entry name" value="OMP_b-brl_3"/>
</dbReference>
<dbReference type="SUPFAM" id="SSF56935">
    <property type="entry name" value="Porins"/>
    <property type="match status" value="1"/>
</dbReference>
<dbReference type="Proteomes" id="UP000184368">
    <property type="component" value="Unassembled WGS sequence"/>
</dbReference>
<evidence type="ECO:0000313" key="13">
    <source>
        <dbReference type="Proteomes" id="UP000184368"/>
    </source>
</evidence>
<dbReference type="Gene3D" id="2.170.130.10">
    <property type="entry name" value="TonB-dependent receptor, plug domain"/>
    <property type="match status" value="1"/>
</dbReference>
<evidence type="ECO:0000259" key="11">
    <source>
        <dbReference type="Pfam" id="PF14905"/>
    </source>
</evidence>
<dbReference type="RefSeq" id="WP_073040340.1">
    <property type="nucleotide sequence ID" value="NZ_FQUO01000002.1"/>
</dbReference>
<evidence type="ECO:0000256" key="3">
    <source>
        <dbReference type="ARBA" id="ARBA00022452"/>
    </source>
</evidence>
<evidence type="ECO:0000256" key="8">
    <source>
        <dbReference type="PROSITE-ProRule" id="PRU01360"/>
    </source>
</evidence>
<keyword evidence="13" id="KW-1185">Reference proteome</keyword>
<gene>
    <name evidence="12" type="ORF">SAMN05444008_102293</name>
</gene>
<dbReference type="GO" id="GO:0015344">
    <property type="term" value="F:siderophore uptake transmembrane transporter activity"/>
    <property type="evidence" value="ECO:0007669"/>
    <property type="project" value="TreeGrafter"/>
</dbReference>
<dbReference type="GO" id="GO:0009279">
    <property type="term" value="C:cell outer membrane"/>
    <property type="evidence" value="ECO:0007669"/>
    <property type="project" value="UniProtKB-SubCell"/>
</dbReference>
<feature type="chain" id="PRO_5012363930" evidence="9">
    <location>
        <begin position="19"/>
        <end position="716"/>
    </location>
</feature>
<protein>
    <submittedName>
        <fullName evidence="12">Iron complex outermembrane recepter protein</fullName>
    </submittedName>
</protein>
<dbReference type="InterPro" id="IPR037066">
    <property type="entry name" value="Plug_dom_sf"/>
</dbReference>
<evidence type="ECO:0000256" key="6">
    <source>
        <dbReference type="ARBA" id="ARBA00023136"/>
    </source>
</evidence>
<evidence type="ECO:0000256" key="1">
    <source>
        <dbReference type="ARBA" id="ARBA00004571"/>
    </source>
</evidence>
<organism evidence="12 13">
    <name type="scientific">Cnuella takakiae</name>
    <dbReference type="NCBI Taxonomy" id="1302690"/>
    <lineage>
        <taxon>Bacteria</taxon>
        <taxon>Pseudomonadati</taxon>
        <taxon>Bacteroidota</taxon>
        <taxon>Chitinophagia</taxon>
        <taxon>Chitinophagales</taxon>
        <taxon>Chitinophagaceae</taxon>
        <taxon>Cnuella</taxon>
    </lineage>
</organism>
<reference evidence="12 13" key="1">
    <citation type="submission" date="2016-11" db="EMBL/GenBank/DDBJ databases">
        <authorList>
            <person name="Jaros S."/>
            <person name="Januszkiewicz K."/>
            <person name="Wedrychowicz H."/>
        </authorList>
    </citation>
    <scope>NUCLEOTIDE SEQUENCE [LARGE SCALE GENOMIC DNA]</scope>
    <source>
        <strain evidence="12 13">DSM 26897</strain>
    </source>
</reference>
<keyword evidence="6 8" id="KW-0472">Membrane</keyword>
<dbReference type="PANTHER" id="PTHR30069:SF29">
    <property type="entry name" value="HEMOGLOBIN AND HEMOGLOBIN-HAPTOGLOBIN-BINDING PROTEIN 1-RELATED"/>
    <property type="match status" value="1"/>
</dbReference>
<evidence type="ECO:0000313" key="12">
    <source>
        <dbReference type="EMBL" id="SHE69276.1"/>
    </source>
</evidence>
<feature type="domain" description="Outer membrane protein beta-barrel" evidence="11">
    <location>
        <begin position="491"/>
        <end position="687"/>
    </location>
</feature>
<sequence length="716" mass="80407">MKRTALFLAMSAAMAAGAQEANQDTTEMIPVEVRATRAGVRAPFTKTNIRKAEIEQRNLGQDLPFLLNQTPSVVVNSDAGNGVGYTGIRVRGTDATRINITLNGIPFNDAESQGSFFVNLPDLASSASSIQIQRGVGTSSNGPGAFGATVNLSTVEANDKAYAEFNNSYGSFNTWKNTLRLGTGKVGKYFSADLRLSNITSDGFIDRATSDLKSYYFATAFEKGNSSLRFISFSGKEKTYQAWNGVTEADLKSNRTVNYAGTEKPGTPYQNETDNYGQTHYQLFFNQKINSRLNFNTGLFYVKGAGYYEQYKADRRYSSVGLPNVVVGNTTISRSDLVRQLWLDNDYYGNVFSLNYQANKTELTLGGMVSKYEGNHFGDVIWAKSGMPTPKHRFYDLNAWKNDATVYAKWQQEIAPYWQLYTDLQLRTVHYRIDGFRDNPTLRVNNDYAFLNPKAGVSYNRNGLQFYGSYGLAQKEPNRDDFEAGAARQPRPEKLHDFELGLNKTARTYNWGITGYYMAYKDQLVLTGQINDVGAYTRTNIDRSYRLGVELQGGLRLNRWAQLSANLAISRNKVVDFTEYVDDYDQGNQKQNKFNQTDIAFSPNLVGAGQLQLTPVKNLELNLNSKYVGRQYLDNTQQKSRSLEAFFVQDAQARYNLPVKGIQGITLVAQVNNLFNKMYAPNGYTFSYISGNTPYTENYYFPMAGTNWMFGVNVKL</sequence>
<feature type="domain" description="TonB-dependent receptor plug" evidence="10">
    <location>
        <begin position="42"/>
        <end position="148"/>
    </location>
</feature>
<dbReference type="Pfam" id="PF14905">
    <property type="entry name" value="OMP_b-brl_3"/>
    <property type="match status" value="1"/>
</dbReference>
<name>A0A1M4VJM8_9BACT</name>
<dbReference type="Gene3D" id="2.40.170.20">
    <property type="entry name" value="TonB-dependent receptor, beta-barrel domain"/>
    <property type="match status" value="1"/>
</dbReference>
<dbReference type="InterPro" id="IPR036942">
    <property type="entry name" value="Beta-barrel_TonB_sf"/>
</dbReference>
<comment type="similarity">
    <text evidence="8">Belongs to the TonB-dependent receptor family.</text>
</comment>
<keyword evidence="5 9" id="KW-0732">Signal</keyword>
<dbReference type="GO" id="GO:0044718">
    <property type="term" value="P:siderophore transmembrane transport"/>
    <property type="evidence" value="ECO:0007669"/>
    <property type="project" value="TreeGrafter"/>
</dbReference>